<feature type="site" description="Important for catalytic activity" evidence="9">
    <location>
        <position position="108"/>
    </location>
</feature>
<feature type="binding site" evidence="9">
    <location>
        <position position="188"/>
    </location>
    <ligand>
        <name>substrate</name>
    </ligand>
</feature>
<comment type="caution">
    <text evidence="9">Lacks conserved residue(s) required for the propagation of feature annotation.</text>
</comment>
<comment type="similarity">
    <text evidence="2 9">Belongs to the NAD(P)-dependent epimerase/dehydratase family. Fucose synthase subfamily.</text>
</comment>
<keyword evidence="6 9" id="KW-0413">Isomerase</keyword>
<comment type="catalytic activity">
    <reaction evidence="8 9">
        <text>GDP-beta-L-fucose + NADP(+) = GDP-4-dehydro-alpha-D-rhamnose + NADPH + H(+)</text>
        <dbReference type="Rhea" id="RHEA:18885"/>
        <dbReference type="ChEBI" id="CHEBI:15378"/>
        <dbReference type="ChEBI" id="CHEBI:57273"/>
        <dbReference type="ChEBI" id="CHEBI:57783"/>
        <dbReference type="ChEBI" id="CHEBI:57964"/>
        <dbReference type="ChEBI" id="CHEBI:58349"/>
        <dbReference type="EC" id="1.1.1.271"/>
    </reaction>
</comment>
<dbReference type="InterPro" id="IPR001509">
    <property type="entry name" value="Epimerase_deHydtase"/>
</dbReference>
<dbReference type="GO" id="GO:0042351">
    <property type="term" value="P:'de novo' GDP-L-fucose biosynthetic process"/>
    <property type="evidence" value="ECO:0007669"/>
    <property type="project" value="UniProtKB-UniRule"/>
</dbReference>
<feature type="binding site" evidence="9">
    <location>
        <position position="141"/>
    </location>
    <ligand>
        <name>NADP(+)</name>
        <dbReference type="ChEBI" id="CHEBI:58349"/>
    </ligand>
</feature>
<evidence type="ECO:0000256" key="6">
    <source>
        <dbReference type="ARBA" id="ARBA00023235"/>
    </source>
</evidence>
<evidence type="ECO:0000256" key="1">
    <source>
        <dbReference type="ARBA" id="ARBA00004883"/>
    </source>
</evidence>
<dbReference type="Gene3D" id="3.90.25.10">
    <property type="entry name" value="UDP-galactose 4-epimerase, domain 1"/>
    <property type="match status" value="1"/>
</dbReference>
<dbReference type="FunFam" id="3.40.50.720:FF:000101">
    <property type="entry name" value="GDP-L-fucose synthase"/>
    <property type="match status" value="1"/>
</dbReference>
<name>A0A328U3E5_9BACL</name>
<dbReference type="UniPathway" id="UPA00128">
    <property type="reaction ID" value="UER00191"/>
</dbReference>
<accession>A0A328U3E5</accession>
<dbReference type="Gene3D" id="3.40.50.720">
    <property type="entry name" value="NAD(P)-binding Rossmann-like Domain"/>
    <property type="match status" value="1"/>
</dbReference>
<feature type="binding site" evidence="9">
    <location>
        <position position="180"/>
    </location>
    <ligand>
        <name>NADP(+)</name>
        <dbReference type="ChEBI" id="CHEBI:58349"/>
    </ligand>
</feature>
<dbReference type="InterPro" id="IPR036291">
    <property type="entry name" value="NAD(P)-bd_dom_sf"/>
</dbReference>
<proteinExistence type="inferred from homology"/>
<feature type="active site" description="Proton donor/acceptor" evidence="9">
    <location>
        <position position="137"/>
    </location>
</feature>
<evidence type="ECO:0000256" key="9">
    <source>
        <dbReference type="HAMAP-Rule" id="MF_00956"/>
    </source>
</evidence>
<dbReference type="SUPFAM" id="SSF51735">
    <property type="entry name" value="NAD(P)-binding Rossmann-fold domains"/>
    <property type="match status" value="1"/>
</dbReference>
<comment type="pathway">
    <text evidence="1 9">Nucleotide-sugar biosynthesis; GDP-L-fucose biosynthesis via de novo pathway; GDP-L-fucose from GDP-alpha-D-mannose: step 2/2.</text>
</comment>
<dbReference type="HAMAP" id="MF_00956">
    <property type="entry name" value="GDP_fucose_synth"/>
    <property type="match status" value="1"/>
</dbReference>
<keyword evidence="4 9" id="KW-0521">NADP</keyword>
<reference evidence="11 12" key="1">
    <citation type="submission" date="2018-06" db="EMBL/GenBank/DDBJ databases">
        <title>Paenibacillus montanisoli sp. nov., isolated from mountain area soil.</title>
        <authorList>
            <person name="Wu M."/>
        </authorList>
    </citation>
    <scope>NUCLEOTIDE SEQUENCE [LARGE SCALE GENOMIC DNA]</scope>
    <source>
        <strain evidence="11 12">RA17</strain>
    </source>
</reference>
<feature type="domain" description="NAD-dependent epimerase/dehydratase" evidence="10">
    <location>
        <begin position="7"/>
        <end position="238"/>
    </location>
</feature>
<dbReference type="EMBL" id="QLUW01000001">
    <property type="protein sequence ID" value="RAP77169.1"/>
    <property type="molecule type" value="Genomic_DNA"/>
</dbReference>
<organism evidence="11 12">
    <name type="scientific">Paenibacillus montanisoli</name>
    <dbReference type="NCBI Taxonomy" id="2081970"/>
    <lineage>
        <taxon>Bacteria</taxon>
        <taxon>Bacillati</taxon>
        <taxon>Bacillota</taxon>
        <taxon>Bacilli</taxon>
        <taxon>Bacillales</taxon>
        <taxon>Paenibacillaceae</taxon>
        <taxon>Paenibacillus</taxon>
    </lineage>
</organism>
<keyword evidence="12" id="KW-1185">Reference proteome</keyword>
<comment type="function">
    <text evidence="9">Catalyzes the two-step NADP-dependent conversion of GDP-4-dehydro-6-deoxy-D-mannose to GDP-fucose, involving an epimerase and a reductase reaction.</text>
</comment>
<comment type="caution">
    <text evidence="11">The sequence shown here is derived from an EMBL/GenBank/DDBJ whole genome shotgun (WGS) entry which is preliminary data.</text>
</comment>
<gene>
    <name evidence="9" type="primary">fcl</name>
    <name evidence="11" type="ORF">DL346_01325</name>
</gene>
<dbReference type="OrthoDB" id="9811425at2"/>
<dbReference type="AlphaFoldDB" id="A0A328U3E5"/>
<dbReference type="GO" id="GO:0070401">
    <property type="term" value="F:NADP+ binding"/>
    <property type="evidence" value="ECO:0007669"/>
    <property type="project" value="UniProtKB-UniRule"/>
</dbReference>
<feature type="site" description="Important for catalytic activity" evidence="9">
    <location>
        <position position="110"/>
    </location>
</feature>
<dbReference type="GO" id="GO:0050577">
    <property type="term" value="F:GDP-L-fucose synthase activity"/>
    <property type="evidence" value="ECO:0007669"/>
    <property type="project" value="UniProtKB-UniRule"/>
</dbReference>
<evidence type="ECO:0000313" key="12">
    <source>
        <dbReference type="Proteomes" id="UP000249260"/>
    </source>
</evidence>
<dbReference type="CDD" id="cd05239">
    <property type="entry name" value="GDP_FS_SDR_e"/>
    <property type="match status" value="1"/>
</dbReference>
<dbReference type="GO" id="GO:0016853">
    <property type="term" value="F:isomerase activity"/>
    <property type="evidence" value="ECO:0007669"/>
    <property type="project" value="UniProtKB-KW"/>
</dbReference>
<dbReference type="Proteomes" id="UP000249260">
    <property type="component" value="Unassembled WGS sequence"/>
</dbReference>
<keyword evidence="7 9" id="KW-0511">Multifunctional enzyme</keyword>
<sequence length="313" mass="35013">MNRDAKIFVAGHKGFVGSAIVRTLHQRGYNRLILKTKPELDLRDSLQVQYLFRKEQPDYVFLAAAKVGGIAANRDVPADFIRDNLMIQQNVIDASYQSDVKKLLFLGSACIYPKLAPQPLKEQYLLTGALDETNEPYAIAKIAGIKMCQAYNKQYNTRYITAIPTSLYGPTNHFDMQTSHVMPALIRKFHEAAQRNLPQVEIGERGTARHEFLHVDDLANACLYLMEHYEDCDIVNVGAGEDISIRELAEKIKTITGYNGEIVYTAAQPDGTSGKLVDATKINGLGWQAKIGLNEGIRSAYAWFIQNESLLSK</sequence>
<evidence type="ECO:0000256" key="5">
    <source>
        <dbReference type="ARBA" id="ARBA00023002"/>
    </source>
</evidence>
<evidence type="ECO:0000256" key="2">
    <source>
        <dbReference type="ARBA" id="ARBA00005959"/>
    </source>
</evidence>
<evidence type="ECO:0000256" key="4">
    <source>
        <dbReference type="ARBA" id="ARBA00022857"/>
    </source>
</evidence>
<evidence type="ECO:0000313" key="11">
    <source>
        <dbReference type="EMBL" id="RAP77169.1"/>
    </source>
</evidence>
<dbReference type="EC" id="1.1.1.271" evidence="3 9"/>
<evidence type="ECO:0000259" key="10">
    <source>
        <dbReference type="Pfam" id="PF01370"/>
    </source>
</evidence>
<feature type="binding site" evidence="9">
    <location>
        <position position="270"/>
    </location>
    <ligand>
        <name>substrate</name>
    </ligand>
</feature>
<feature type="binding site" evidence="9">
    <location>
        <begin position="11"/>
        <end position="17"/>
    </location>
    <ligand>
        <name>NADP(+)</name>
        <dbReference type="ChEBI" id="CHEBI:58349"/>
    </ligand>
</feature>
<evidence type="ECO:0000256" key="7">
    <source>
        <dbReference type="ARBA" id="ARBA00023268"/>
    </source>
</evidence>
<keyword evidence="5 9" id="KW-0560">Oxidoreductase</keyword>
<dbReference type="PANTHER" id="PTHR43238">
    <property type="entry name" value="GDP-L-FUCOSE SYNTHASE"/>
    <property type="match status" value="1"/>
</dbReference>
<dbReference type="PANTHER" id="PTHR43238:SF1">
    <property type="entry name" value="GDP-L-FUCOSE SYNTHASE"/>
    <property type="match status" value="1"/>
</dbReference>
<dbReference type="Pfam" id="PF01370">
    <property type="entry name" value="Epimerase"/>
    <property type="match status" value="1"/>
</dbReference>
<dbReference type="InterPro" id="IPR028614">
    <property type="entry name" value="GDP_fucose/colitose_synth"/>
</dbReference>
<evidence type="ECO:0000256" key="8">
    <source>
        <dbReference type="ARBA" id="ARBA00051935"/>
    </source>
</evidence>
<protein>
    <recommendedName>
        <fullName evidence="3 9">GDP-L-fucose synthase</fullName>
        <ecNumber evidence="3 9">1.1.1.271</ecNumber>
    </recommendedName>
    <alternativeName>
        <fullName evidence="9">GDP-4-keto-6-deoxy-D-mannose-3,5-epimerase-4-reductase</fullName>
    </alternativeName>
</protein>
<evidence type="ECO:0000256" key="3">
    <source>
        <dbReference type="ARBA" id="ARBA00012371"/>
    </source>
</evidence>
<dbReference type="RefSeq" id="WP_112880261.1">
    <property type="nucleotide sequence ID" value="NZ_QLUW01000001.1"/>
</dbReference>